<sequence>MLLKSALSFFALSLFASSHAIDKRYDESQHSVVLSSANFKESVSSGTWFIKFYSPRCGYSKKLAPIWSALSTDLFENAKKNGIRFGEVDCLANSNVCDDQNVDGYPTLFIYNRGKQIEEYGGANVYDELLSYSNQLATRFK</sequence>
<dbReference type="GO" id="GO:0006457">
    <property type="term" value="P:protein folding"/>
    <property type="evidence" value="ECO:0007669"/>
    <property type="project" value="TreeGrafter"/>
</dbReference>
<dbReference type="SUPFAM" id="SSF52833">
    <property type="entry name" value="Thioredoxin-like"/>
    <property type="match status" value="1"/>
</dbReference>
<dbReference type="PROSITE" id="PS51352">
    <property type="entry name" value="THIOREDOXIN_2"/>
    <property type="match status" value="1"/>
</dbReference>
<dbReference type="EMBL" id="LSSN01003976">
    <property type="protein sequence ID" value="OMJ12392.1"/>
    <property type="molecule type" value="Genomic_DNA"/>
</dbReference>
<feature type="chain" id="PRO_5012977868" evidence="3">
    <location>
        <begin position="21"/>
        <end position="141"/>
    </location>
</feature>
<keyword evidence="6" id="KW-1185">Reference proteome</keyword>
<gene>
    <name evidence="5" type="ORF">AYI70_g9156</name>
</gene>
<dbReference type="GO" id="GO:0003756">
    <property type="term" value="F:protein disulfide isomerase activity"/>
    <property type="evidence" value="ECO:0007669"/>
    <property type="project" value="TreeGrafter"/>
</dbReference>
<evidence type="ECO:0000256" key="1">
    <source>
        <dbReference type="ARBA" id="ARBA00006347"/>
    </source>
</evidence>
<keyword evidence="2 3" id="KW-0732">Signal</keyword>
<dbReference type="InterPro" id="IPR051063">
    <property type="entry name" value="PDI"/>
</dbReference>
<comment type="similarity">
    <text evidence="1">Belongs to the protein disulfide isomerase family.</text>
</comment>
<protein>
    <submittedName>
        <fullName evidence="5">Thioredoxin domain-containing protein 5</fullName>
    </submittedName>
</protein>
<dbReference type="STRING" id="133412.A0A1R1XCN5"/>
<dbReference type="AlphaFoldDB" id="A0A1R1XCN5"/>
<evidence type="ECO:0000259" key="4">
    <source>
        <dbReference type="PROSITE" id="PS51352"/>
    </source>
</evidence>
<dbReference type="OrthoDB" id="72053at2759"/>
<dbReference type="PANTHER" id="PTHR45672:SF3">
    <property type="entry name" value="THIOREDOXIN DOMAIN-CONTAINING PROTEIN 5"/>
    <property type="match status" value="1"/>
</dbReference>
<dbReference type="GO" id="GO:0005783">
    <property type="term" value="C:endoplasmic reticulum"/>
    <property type="evidence" value="ECO:0007669"/>
    <property type="project" value="TreeGrafter"/>
</dbReference>
<evidence type="ECO:0000313" key="5">
    <source>
        <dbReference type="EMBL" id="OMJ12392.1"/>
    </source>
</evidence>
<dbReference type="Pfam" id="PF00085">
    <property type="entry name" value="Thioredoxin"/>
    <property type="match status" value="1"/>
</dbReference>
<feature type="signal peptide" evidence="3">
    <location>
        <begin position="1"/>
        <end position="20"/>
    </location>
</feature>
<name>A0A1R1XCN5_9FUNG</name>
<dbReference type="Gene3D" id="3.40.30.10">
    <property type="entry name" value="Glutaredoxin"/>
    <property type="match status" value="1"/>
</dbReference>
<dbReference type="InterPro" id="IPR036249">
    <property type="entry name" value="Thioredoxin-like_sf"/>
</dbReference>
<evidence type="ECO:0000256" key="3">
    <source>
        <dbReference type="SAM" id="SignalP"/>
    </source>
</evidence>
<dbReference type="InterPro" id="IPR013766">
    <property type="entry name" value="Thioredoxin_domain"/>
</dbReference>
<evidence type="ECO:0000256" key="2">
    <source>
        <dbReference type="ARBA" id="ARBA00022729"/>
    </source>
</evidence>
<dbReference type="PANTHER" id="PTHR45672">
    <property type="entry name" value="PROTEIN DISULFIDE-ISOMERASE C17H9.14C-RELATED"/>
    <property type="match status" value="1"/>
</dbReference>
<accession>A0A1R1XCN5</accession>
<organism evidence="5 6">
    <name type="scientific">Smittium culicis</name>
    <dbReference type="NCBI Taxonomy" id="133412"/>
    <lineage>
        <taxon>Eukaryota</taxon>
        <taxon>Fungi</taxon>
        <taxon>Fungi incertae sedis</taxon>
        <taxon>Zoopagomycota</taxon>
        <taxon>Kickxellomycotina</taxon>
        <taxon>Harpellomycetes</taxon>
        <taxon>Harpellales</taxon>
        <taxon>Legeriomycetaceae</taxon>
        <taxon>Smittium</taxon>
    </lineage>
</organism>
<evidence type="ECO:0000313" key="6">
    <source>
        <dbReference type="Proteomes" id="UP000187283"/>
    </source>
</evidence>
<proteinExistence type="inferred from homology"/>
<comment type="caution">
    <text evidence="5">The sequence shown here is derived from an EMBL/GenBank/DDBJ whole genome shotgun (WGS) entry which is preliminary data.</text>
</comment>
<dbReference type="Proteomes" id="UP000187283">
    <property type="component" value="Unassembled WGS sequence"/>
</dbReference>
<reference evidence="5 6" key="1">
    <citation type="submission" date="2017-01" db="EMBL/GenBank/DDBJ databases">
        <authorList>
            <person name="Mah S.A."/>
            <person name="Swanson W.J."/>
            <person name="Moy G.W."/>
            <person name="Vacquier V.D."/>
        </authorList>
    </citation>
    <scope>NUCLEOTIDE SEQUENCE [LARGE SCALE GENOMIC DNA]</scope>
    <source>
        <strain evidence="5 6">GSMNP</strain>
    </source>
</reference>
<feature type="domain" description="Thioredoxin" evidence="4">
    <location>
        <begin position="1"/>
        <end position="138"/>
    </location>
</feature>